<organism evidence="1 2">
    <name type="scientific">Tepidicaulis marinus</name>
    <dbReference type="NCBI Taxonomy" id="1333998"/>
    <lineage>
        <taxon>Bacteria</taxon>
        <taxon>Pseudomonadati</taxon>
        <taxon>Pseudomonadota</taxon>
        <taxon>Alphaproteobacteria</taxon>
        <taxon>Hyphomicrobiales</taxon>
        <taxon>Parvibaculaceae</taxon>
        <taxon>Tepidicaulis</taxon>
    </lineage>
</organism>
<keyword evidence="1" id="KW-0030">Aminoacyl-tRNA synthetase</keyword>
<reference evidence="1 2" key="1">
    <citation type="submission" date="2014-07" db="EMBL/GenBank/DDBJ databases">
        <title>Tepidicaulis marinum gen. nov., sp. nov., a novel marine bacterium denitrifying nitrate to nitrous oxide strictly under microaerobic conditions.</title>
        <authorList>
            <person name="Takeuchi M."/>
            <person name="Yamagishi T."/>
            <person name="Kamagata Y."/>
            <person name="Oshima K."/>
            <person name="Hattori M."/>
            <person name="Katayama T."/>
            <person name="Hanada S."/>
            <person name="Tamaki H."/>
            <person name="Marumo K."/>
            <person name="Maeda H."/>
            <person name="Nedachi M."/>
            <person name="Iwasaki W."/>
            <person name="Suwa Y."/>
            <person name="Sakata S."/>
        </authorList>
    </citation>
    <scope>NUCLEOTIDE SEQUENCE [LARGE SCALE GENOMIC DNA]</scope>
    <source>
        <strain evidence="1 2">MA2</strain>
    </source>
</reference>
<comment type="caution">
    <text evidence="1">The sequence shown here is derived from an EMBL/GenBank/DDBJ whole genome shotgun (WGS) entry which is preliminary data.</text>
</comment>
<dbReference type="EMBL" id="BBIO01000008">
    <property type="protein sequence ID" value="GAK45278.1"/>
    <property type="molecule type" value="Genomic_DNA"/>
</dbReference>
<dbReference type="RefSeq" id="WP_156101713.1">
    <property type="nucleotide sequence ID" value="NZ_BBIO01000008.1"/>
</dbReference>
<evidence type="ECO:0000313" key="2">
    <source>
        <dbReference type="Proteomes" id="UP000028702"/>
    </source>
</evidence>
<evidence type="ECO:0000313" key="1">
    <source>
        <dbReference type="EMBL" id="GAK45278.1"/>
    </source>
</evidence>
<keyword evidence="1" id="KW-0436">Ligase</keyword>
<name>A0A081BB60_9HYPH</name>
<dbReference type="AlphaFoldDB" id="A0A081BB60"/>
<dbReference type="Proteomes" id="UP000028702">
    <property type="component" value="Unassembled WGS sequence"/>
</dbReference>
<protein>
    <submittedName>
        <fullName evidence="1">Glycyl-tRNA synthetase beta subunit</fullName>
    </submittedName>
</protein>
<accession>A0A081BB60</accession>
<sequence>MSTSALVTAGSVPAFAENEGEKASAAETVLPLRAASYLTQRAALHGMLDAAKGKARIEAAHMTADFYIERGLYPEAALELGRTLKPGDSALADKALQEKLILISLIASHGRSRGTWALEDTAAAPSPLERLVTAALKGEAVPPEGLSSRKALASLEGFFAFPATAQEELAPLLAEAAASGSDGDFLRHFATLFAQRAPALLPATCQQWISARLAEYEGFPQAARARYARLSLTADRCAAHGRLRLALLDLMAGGNARETVRADMVALQEAWRGDTIEEGALRALALIDREEDDPRIALHWLRLLADRFPASLEDPGLSQSAASLAARLFGSLADGQETNLHDWRRDRLAYLEFLKADDIRRQEAESYAGALLAAGAHGKAGAILAGLIRETEKEAPGTPRHQALIVKKARSDLAAGDAEAALTTLAALPETVDSGLAREATGAKLAALIDLGRLDEANVELGAELTPAQALELAQAYGTHADWEQAFHLLKAPFEEAGETVLPGGYYDLFAAAALLSGHEAEAARLLGEDTKKDARPPLAAMAAMPGTPLPDELTAPEKVRRLLDETGKLIHLADTL</sequence>
<gene>
    <name evidence="1" type="ORF">M2A_1777</name>
</gene>
<keyword evidence="2" id="KW-1185">Reference proteome</keyword>
<proteinExistence type="predicted"/>
<dbReference type="GO" id="GO:0004812">
    <property type="term" value="F:aminoacyl-tRNA ligase activity"/>
    <property type="evidence" value="ECO:0007669"/>
    <property type="project" value="UniProtKB-KW"/>
</dbReference>